<evidence type="ECO:0000256" key="2">
    <source>
        <dbReference type="SAM" id="Phobius"/>
    </source>
</evidence>
<dbReference type="OrthoDB" id="676979at2759"/>
<keyword evidence="4" id="KW-1185">Reference proteome</keyword>
<evidence type="ECO:0000313" key="4">
    <source>
        <dbReference type="Proteomes" id="UP000703269"/>
    </source>
</evidence>
<proteinExistence type="predicted"/>
<comment type="caution">
    <text evidence="3">The sequence shown here is derived from an EMBL/GenBank/DDBJ whole genome shotgun (WGS) entry which is preliminary data.</text>
</comment>
<reference evidence="3 4" key="1">
    <citation type="submission" date="2021-08" db="EMBL/GenBank/DDBJ databases">
        <title>Draft Genome Sequence of Phanerochaete sordida strain YK-624.</title>
        <authorList>
            <person name="Mori T."/>
            <person name="Dohra H."/>
            <person name="Suzuki T."/>
            <person name="Kawagishi H."/>
            <person name="Hirai H."/>
        </authorList>
    </citation>
    <scope>NUCLEOTIDE SEQUENCE [LARGE SCALE GENOMIC DNA]</scope>
    <source>
        <strain evidence="3 4">YK-624</strain>
    </source>
</reference>
<keyword evidence="2" id="KW-0472">Membrane</keyword>
<keyword evidence="2" id="KW-1133">Transmembrane helix</keyword>
<dbReference type="Gene3D" id="3.80.10.10">
    <property type="entry name" value="Ribonuclease Inhibitor"/>
    <property type="match status" value="1"/>
</dbReference>
<dbReference type="SUPFAM" id="SSF52058">
    <property type="entry name" value="L domain-like"/>
    <property type="match status" value="1"/>
</dbReference>
<evidence type="ECO:0000313" key="3">
    <source>
        <dbReference type="EMBL" id="GJE91357.1"/>
    </source>
</evidence>
<keyword evidence="2" id="KW-0812">Transmembrane</keyword>
<dbReference type="AlphaFoldDB" id="A0A9P3G8S4"/>
<dbReference type="PANTHER" id="PTHR48009">
    <property type="entry name" value="LEUCINE-RICH REPEAT (LRR) FAMILY PROTEIN"/>
    <property type="match status" value="1"/>
</dbReference>
<dbReference type="PANTHER" id="PTHR48009:SF4">
    <property type="entry name" value="LEUCINE-RICH REPEAT (LRR) FAMILY PROTEIN"/>
    <property type="match status" value="1"/>
</dbReference>
<accession>A0A9P3G8S4</accession>
<name>A0A9P3G8S4_9APHY</name>
<dbReference type="Proteomes" id="UP000703269">
    <property type="component" value="Unassembled WGS sequence"/>
</dbReference>
<evidence type="ECO:0000256" key="1">
    <source>
        <dbReference type="SAM" id="MobiDB-lite"/>
    </source>
</evidence>
<dbReference type="InterPro" id="IPR053213">
    <property type="entry name" value="RLP29"/>
</dbReference>
<feature type="transmembrane region" description="Helical" evidence="2">
    <location>
        <begin position="160"/>
        <end position="179"/>
    </location>
</feature>
<dbReference type="InterPro" id="IPR032675">
    <property type="entry name" value="LRR_dom_sf"/>
</dbReference>
<feature type="region of interest" description="Disordered" evidence="1">
    <location>
        <begin position="1"/>
        <end position="94"/>
    </location>
</feature>
<organism evidence="3 4">
    <name type="scientific">Phanerochaete sordida</name>
    <dbReference type="NCBI Taxonomy" id="48140"/>
    <lineage>
        <taxon>Eukaryota</taxon>
        <taxon>Fungi</taxon>
        <taxon>Dikarya</taxon>
        <taxon>Basidiomycota</taxon>
        <taxon>Agaricomycotina</taxon>
        <taxon>Agaricomycetes</taxon>
        <taxon>Polyporales</taxon>
        <taxon>Phanerochaetaceae</taxon>
        <taxon>Phanerochaete</taxon>
    </lineage>
</organism>
<sequence>MSTSTPSTPRQSTEYSSRFKEHLSITIPPPGFAVESSRFSPDSESPPPRPSRTLSDWTNASTVRSFTPTRPAPIHTTSKDSDAHSVPPSVAPSHKSRIGRLFFDIRALTRDREPEIVPIDEPALHPWPPLHIEKRACCHDCPCHTQSPARKKRKQRRRRILTALLVLVLLYLLGNVAALNTRVFAPSRMIMVNGTVPATPGLSAAAQQCLDQFTVNAPADPAGYPCSTCLPTLQAVPSGALSSGDSQDSQSLLNAVQFCGLRAIFETSDSSGQAALKGGNWDQDVKFCAWSGVSCDGSGRVSSLSLTFPGVPAALPNELGALSGLQSLTVVGNSVIPAGSLPSNFTAWTSLGTLHLESTAITSVPDNIFSVAKSLSTLTLVKNGQMSTNLPSSITSSSLQNLIVNNQDLANALPQITSSSSLQASLKLLDLSSTFIFGAIPSSISSFSSLVELHLDSNNLATPIPATFPGSLQVLSLANNTGLVGNVFGSFCALGNLQTCNMQNTGLTAPSGCGVCQFLSAPVSALPPAPSSPTTVSS</sequence>
<feature type="compositionally biased region" description="Low complexity" evidence="1">
    <location>
        <begin position="1"/>
        <end position="13"/>
    </location>
</feature>
<dbReference type="EMBL" id="BPQB01000021">
    <property type="protein sequence ID" value="GJE91357.1"/>
    <property type="molecule type" value="Genomic_DNA"/>
</dbReference>
<protein>
    <submittedName>
        <fullName evidence="3">L domain-like protein</fullName>
    </submittedName>
</protein>
<feature type="compositionally biased region" description="Polar residues" evidence="1">
    <location>
        <begin position="53"/>
        <end position="68"/>
    </location>
</feature>
<gene>
    <name evidence="3" type="ORF">PsYK624_075060</name>
</gene>